<dbReference type="SUPFAM" id="SSF69118">
    <property type="entry name" value="AhpD-like"/>
    <property type="match status" value="1"/>
</dbReference>
<dbReference type="PANTHER" id="PTHR34846:SF11">
    <property type="entry name" value="4-CARBOXYMUCONOLACTONE DECARBOXYLASE FAMILY PROTEIN (AFU_ORTHOLOGUE AFUA_6G11590)"/>
    <property type="match status" value="1"/>
</dbReference>
<proteinExistence type="predicted"/>
<protein>
    <submittedName>
        <fullName evidence="1">4-carboxymuconolactone decarboxylase</fullName>
    </submittedName>
</protein>
<dbReference type="Proteomes" id="UP000238196">
    <property type="component" value="Unassembled WGS sequence"/>
</dbReference>
<sequence>MSMQSRLTPIADEQLSPAQQQVLQDILSGPRGNLDGPFLAWIHSPGLAQPAQQLGAFCRYHTRLSTRLSELAILLTASRWQSQAEWLIHEPIALKAGLSAEVVDALRQGQPPVFSDPEEALIYAIGQQLYDTRRVSDALYQQGVATFGEPALVELVGIFGYYALVAMTLNVFAMRPQGEHSLPFPEAVSS</sequence>
<dbReference type="PANTHER" id="PTHR34846">
    <property type="entry name" value="4-CARBOXYMUCONOLACTONE DECARBOXYLASE FAMILY PROTEIN (AFU_ORTHOLOGUE AFUA_6G11590)"/>
    <property type="match status" value="1"/>
</dbReference>
<comment type="caution">
    <text evidence="1">The sequence shown here is derived from an EMBL/GenBank/DDBJ whole genome shotgun (WGS) entry which is preliminary data.</text>
</comment>
<dbReference type="AlphaFoldDB" id="A0A2S5KT21"/>
<reference evidence="1 2" key="1">
    <citation type="submission" date="2018-02" db="EMBL/GenBank/DDBJ databases">
        <title>novel marine gammaproteobacteria from coastal saline agro ecosystem.</title>
        <authorList>
            <person name="Krishnan R."/>
            <person name="Ramesh Kumar N."/>
        </authorList>
    </citation>
    <scope>NUCLEOTIDE SEQUENCE [LARGE SCALE GENOMIC DNA]</scope>
    <source>
        <strain evidence="1 2">228</strain>
    </source>
</reference>
<accession>A0A2S5KT21</accession>
<dbReference type="EMBL" id="PRLP01000021">
    <property type="protein sequence ID" value="PPC78007.1"/>
    <property type="molecule type" value="Genomic_DNA"/>
</dbReference>
<evidence type="ECO:0000313" key="1">
    <source>
        <dbReference type="EMBL" id="PPC78007.1"/>
    </source>
</evidence>
<dbReference type="OrthoDB" id="5987308at2"/>
<dbReference type="InterPro" id="IPR029032">
    <property type="entry name" value="AhpD-like"/>
</dbReference>
<evidence type="ECO:0000313" key="2">
    <source>
        <dbReference type="Proteomes" id="UP000238196"/>
    </source>
</evidence>
<name>A0A2S5KT21_9PROT</name>
<gene>
    <name evidence="1" type="ORF">C4K68_07070</name>
</gene>
<dbReference type="Gene3D" id="1.20.1290.10">
    <property type="entry name" value="AhpD-like"/>
    <property type="match status" value="1"/>
</dbReference>
<organism evidence="1 2">
    <name type="scientific">Proteobacteria bacterium 228</name>
    <dbReference type="NCBI Taxonomy" id="2083153"/>
    <lineage>
        <taxon>Bacteria</taxon>
        <taxon>Pseudomonadati</taxon>
        <taxon>Pseudomonadota</taxon>
    </lineage>
</organism>